<keyword evidence="2 4" id="KW-0040">ANK repeat</keyword>
<dbReference type="PANTHER" id="PTHR14491:SF7">
    <property type="entry name" value="SOSONDOWAH, ISOFORM G"/>
    <property type="match status" value="1"/>
</dbReference>
<feature type="region of interest" description="Disordered" evidence="5">
    <location>
        <begin position="80"/>
        <end position="168"/>
    </location>
</feature>
<dbReference type="Pfam" id="PF00023">
    <property type="entry name" value="Ank"/>
    <property type="match status" value="1"/>
</dbReference>
<dbReference type="EMBL" id="AJWK01024173">
    <property type="status" value="NOT_ANNOTATED_CDS"/>
    <property type="molecule type" value="Genomic_DNA"/>
</dbReference>
<evidence type="ECO:0000256" key="2">
    <source>
        <dbReference type="ARBA" id="ARBA00023043"/>
    </source>
</evidence>
<evidence type="ECO:0000256" key="1">
    <source>
        <dbReference type="ARBA" id="ARBA00022737"/>
    </source>
</evidence>
<reference evidence="6" key="1">
    <citation type="submission" date="2020-05" db="UniProtKB">
        <authorList>
            <consortium name="EnsemblMetazoa"/>
        </authorList>
    </citation>
    <scope>IDENTIFICATION</scope>
    <source>
        <strain evidence="6">Jacobina</strain>
    </source>
</reference>
<dbReference type="PANTHER" id="PTHR14491">
    <property type="entry name" value="SOSONDOWAH, ISOFORM G"/>
    <property type="match status" value="1"/>
</dbReference>
<protein>
    <submittedName>
        <fullName evidence="6">Uncharacterized protein</fullName>
    </submittedName>
</protein>
<dbReference type="PROSITE" id="PS50088">
    <property type="entry name" value="ANK_REPEAT"/>
    <property type="match status" value="1"/>
</dbReference>
<evidence type="ECO:0000256" key="5">
    <source>
        <dbReference type="SAM" id="MobiDB-lite"/>
    </source>
</evidence>
<evidence type="ECO:0000256" key="3">
    <source>
        <dbReference type="ARBA" id="ARBA00038122"/>
    </source>
</evidence>
<proteinExistence type="inferred from homology"/>
<feature type="repeat" description="ANK" evidence="4">
    <location>
        <begin position="2"/>
        <end position="22"/>
    </location>
</feature>
<dbReference type="EnsemblMetazoa" id="LLOJ007269-RA">
    <property type="protein sequence ID" value="LLOJ007269-PA"/>
    <property type="gene ID" value="LLOJ007269"/>
</dbReference>
<comment type="similarity">
    <text evidence="3">Belongs to the SOWAH family.</text>
</comment>
<dbReference type="PROSITE" id="PS50297">
    <property type="entry name" value="ANK_REP_REGION"/>
    <property type="match status" value="1"/>
</dbReference>
<dbReference type="InterPro" id="IPR002110">
    <property type="entry name" value="Ankyrin_rpt"/>
</dbReference>
<dbReference type="VEuPathDB" id="VectorBase:LLONM1_009091"/>
<evidence type="ECO:0000313" key="6">
    <source>
        <dbReference type="EnsemblMetazoa" id="LLOJ007269-PA"/>
    </source>
</evidence>
<dbReference type="AlphaFoldDB" id="A0A1B0CQX0"/>
<dbReference type="Proteomes" id="UP000092461">
    <property type="component" value="Unassembled WGS sequence"/>
</dbReference>
<sequence>MTGYTPLHIAMQFGRDNIFELLQNVYKADRDILDWSGKKALDYRRQKTAVSASTYSSKYYPVSPTASVFSFFDDTEPNYRSTIPMRKNKKTPKNATENSPSSVQRSASVLVQRLEHQQTPEVDGDTESLFSVEGGSEIGGSQTVGRRRGKANKSFLRKKFGTTGRKRY</sequence>
<evidence type="ECO:0000256" key="4">
    <source>
        <dbReference type="PROSITE-ProRule" id="PRU00023"/>
    </source>
</evidence>
<name>A0A1B0CQX0_LUTLO</name>
<dbReference type="VEuPathDB" id="VectorBase:LLOJ007269"/>
<keyword evidence="1" id="KW-0677">Repeat</keyword>
<keyword evidence="7" id="KW-1185">Reference proteome</keyword>
<feature type="compositionally biased region" description="Polar residues" evidence="5">
    <location>
        <begin position="93"/>
        <end position="109"/>
    </location>
</feature>
<organism evidence="6 7">
    <name type="scientific">Lutzomyia longipalpis</name>
    <name type="common">Sand fly</name>
    <dbReference type="NCBI Taxonomy" id="7200"/>
    <lineage>
        <taxon>Eukaryota</taxon>
        <taxon>Metazoa</taxon>
        <taxon>Ecdysozoa</taxon>
        <taxon>Arthropoda</taxon>
        <taxon>Hexapoda</taxon>
        <taxon>Insecta</taxon>
        <taxon>Pterygota</taxon>
        <taxon>Neoptera</taxon>
        <taxon>Endopterygota</taxon>
        <taxon>Diptera</taxon>
        <taxon>Nematocera</taxon>
        <taxon>Psychodoidea</taxon>
        <taxon>Psychodidae</taxon>
        <taxon>Lutzomyia</taxon>
        <taxon>Lutzomyia</taxon>
    </lineage>
</organism>
<dbReference type="Gene3D" id="1.25.40.20">
    <property type="entry name" value="Ankyrin repeat-containing domain"/>
    <property type="match status" value="1"/>
</dbReference>
<dbReference type="InterPro" id="IPR036770">
    <property type="entry name" value="Ankyrin_rpt-contain_sf"/>
</dbReference>
<feature type="compositionally biased region" description="Basic residues" evidence="5">
    <location>
        <begin position="145"/>
        <end position="168"/>
    </location>
</feature>
<dbReference type="SUPFAM" id="SSF48403">
    <property type="entry name" value="Ankyrin repeat"/>
    <property type="match status" value="1"/>
</dbReference>
<evidence type="ECO:0000313" key="7">
    <source>
        <dbReference type="Proteomes" id="UP000092461"/>
    </source>
</evidence>
<accession>A0A1B0CQX0</accession>